<protein>
    <submittedName>
        <fullName evidence="2">Transglutaminase domain-containing protein</fullName>
    </submittedName>
</protein>
<dbReference type="InterPro" id="IPR002931">
    <property type="entry name" value="Transglutaminase-like"/>
</dbReference>
<dbReference type="EMBL" id="JADILZ010000086">
    <property type="protein sequence ID" value="MBO8479059.1"/>
    <property type="molecule type" value="Genomic_DNA"/>
</dbReference>
<dbReference type="Proteomes" id="UP000823771">
    <property type="component" value="Unassembled WGS sequence"/>
</dbReference>
<dbReference type="Gene3D" id="2.60.40.1120">
    <property type="entry name" value="Carboxypeptidase-like, regulatory domain"/>
    <property type="match status" value="1"/>
</dbReference>
<dbReference type="SUPFAM" id="SSF54001">
    <property type="entry name" value="Cysteine proteinases"/>
    <property type="match status" value="1"/>
</dbReference>
<name>A0A9D9NMC7_9BACT</name>
<organism evidence="2 3">
    <name type="scientific">Candidatus Cryptobacteroides excrementipullorum</name>
    <dbReference type="NCBI Taxonomy" id="2840761"/>
    <lineage>
        <taxon>Bacteria</taxon>
        <taxon>Pseudomonadati</taxon>
        <taxon>Bacteroidota</taxon>
        <taxon>Bacteroidia</taxon>
        <taxon>Bacteroidales</taxon>
        <taxon>Candidatus Cryptobacteroides</taxon>
    </lineage>
</organism>
<dbReference type="Pfam" id="PF01841">
    <property type="entry name" value="Transglut_core"/>
    <property type="match status" value="1"/>
</dbReference>
<dbReference type="Gene3D" id="3.10.620.30">
    <property type="match status" value="1"/>
</dbReference>
<dbReference type="SMART" id="SM00460">
    <property type="entry name" value="TGc"/>
    <property type="match status" value="1"/>
</dbReference>
<dbReference type="InterPro" id="IPR038765">
    <property type="entry name" value="Papain-like_cys_pep_sf"/>
</dbReference>
<comment type="caution">
    <text evidence="2">The sequence shown here is derived from an EMBL/GenBank/DDBJ whole genome shotgun (WGS) entry which is preliminary data.</text>
</comment>
<reference evidence="2" key="1">
    <citation type="submission" date="2020-10" db="EMBL/GenBank/DDBJ databases">
        <authorList>
            <person name="Gilroy R."/>
        </authorList>
    </citation>
    <scope>NUCLEOTIDE SEQUENCE</scope>
    <source>
        <strain evidence="2">2478</strain>
    </source>
</reference>
<dbReference type="PANTHER" id="PTHR35532:SF5">
    <property type="entry name" value="CARBOHYDRATE-BINDING DOMAIN-CONTAINING PROTEIN"/>
    <property type="match status" value="1"/>
</dbReference>
<reference evidence="2" key="2">
    <citation type="journal article" date="2021" name="PeerJ">
        <title>Extensive microbial diversity within the chicken gut microbiome revealed by metagenomics and culture.</title>
        <authorList>
            <person name="Gilroy R."/>
            <person name="Ravi A."/>
            <person name="Getino M."/>
            <person name="Pursley I."/>
            <person name="Horton D.L."/>
            <person name="Alikhan N.F."/>
            <person name="Baker D."/>
            <person name="Gharbi K."/>
            <person name="Hall N."/>
            <person name="Watson M."/>
            <person name="Adriaenssens E.M."/>
            <person name="Foster-Nyarko E."/>
            <person name="Jarju S."/>
            <person name="Secka A."/>
            <person name="Antonio M."/>
            <person name="Oren A."/>
            <person name="Chaudhuri R.R."/>
            <person name="La Ragione R."/>
            <person name="Hildebrand F."/>
            <person name="Pallen M.J."/>
        </authorList>
    </citation>
    <scope>NUCLEOTIDE SEQUENCE</scope>
    <source>
        <strain evidence="2">2478</strain>
    </source>
</reference>
<dbReference type="PANTHER" id="PTHR35532">
    <property type="entry name" value="SIMILAR TO POLYHYDROXYALKANOATE DEPOLYMERASE"/>
    <property type="match status" value="1"/>
</dbReference>
<dbReference type="PROSITE" id="PS51257">
    <property type="entry name" value="PROKAR_LIPOPROTEIN"/>
    <property type="match status" value="1"/>
</dbReference>
<proteinExistence type="predicted"/>
<dbReference type="AlphaFoldDB" id="A0A9D9NMC7"/>
<evidence type="ECO:0000313" key="2">
    <source>
        <dbReference type="EMBL" id="MBO8479059.1"/>
    </source>
</evidence>
<evidence type="ECO:0000313" key="3">
    <source>
        <dbReference type="Proteomes" id="UP000823771"/>
    </source>
</evidence>
<evidence type="ECO:0000259" key="1">
    <source>
        <dbReference type="SMART" id="SM00460"/>
    </source>
</evidence>
<feature type="domain" description="Transglutaminase-like" evidence="1">
    <location>
        <begin position="173"/>
        <end position="232"/>
    </location>
</feature>
<accession>A0A9D9NMC7</accession>
<sequence length="880" mass="97523">MNIRRIVLPVLSGLVLCSCSGHFISDRDYREEVLSDFSSRSELLAKAGIDLSSMELSTDEREVLEFLYAYMPLGDMLNMDVSYWLENYRLTKKAAEAFPWGADVPEREMRHFVLPVRVNNENLDSSRAVFFRELLPRLEGLSMHDAVLEVNHWCHEKATYQPTDSRTCSPLTIVSTTYGRCGEESTFLVAALRSVGIPARQVYTPRWAHTDSNHAWVEAWVDGDWHFLGACEPEPVLDLGWFNAPASRGMLMHTKVFGRYDGPEEVLNVTPGYTEINVVENYAPDPDRVEVSVVGTDGRPVPGARVEYRVYNYSELYPVTVKDADSEGKSSLTAGSGDMVVYATDGESFGMKEVSFGKDKAVTVVLDRKPGVPSGHISMELVPPAEKPVLPDVTKEQRDENTRRMVHEDSLRLQFASGFYTEETAEEFAASLGLPAGRTAPLLVSSMGNHAMVADFLSGAVRAGRGDDALNLLESISRKDLQDTPCSVLMDHLASSAEGADPARVLSPRVSMELITPYRGYFVENIPSSLADTFRKDPAELVSWCRDNIALMDSISMASVYVAPVRVWETKVADRPSRDVFFVAVCRSLGVPAWMDPVTGTLKYEKGGKVYDVDFEAREQTVSPRGRLKLSYTRIPLLDDPKYYSNFTLSRWENGTFHLMSYPENATWNSVFREGTDIGCGFYMLVSGVRMADGSVLSDVEFFTVDEGRTVTVPLEVRDDASQIRVIGSFNSEALYDKVTSPGATFRTGGRGSVLSATGRGYFAVVLADRGLEPTNHALKDISRVASDFEAWGRPLLVIFASEDDCRHFDPSYFNLPSTVSYGIDSDGSLREMVAAEMKLSGKGRLPLVLVADTFNRVVFFSEGYSIGLGENIVKTVKAL</sequence>
<gene>
    <name evidence="2" type="ORF">IAB80_09265</name>
</gene>